<evidence type="ECO:0000313" key="8">
    <source>
        <dbReference type="EMBL" id="MCZ3371634.1"/>
    </source>
</evidence>
<dbReference type="Proteomes" id="UP001068021">
    <property type="component" value="Unassembled WGS sequence"/>
</dbReference>
<proteinExistence type="predicted"/>
<dbReference type="Pfam" id="PF01040">
    <property type="entry name" value="UbiA"/>
    <property type="match status" value="1"/>
</dbReference>
<accession>A0A9E4ZY43</accession>
<keyword evidence="2" id="KW-0808">Transferase</keyword>
<feature type="transmembrane region" description="Helical" evidence="6">
    <location>
        <begin position="20"/>
        <end position="39"/>
    </location>
</feature>
<evidence type="ECO:0000256" key="3">
    <source>
        <dbReference type="ARBA" id="ARBA00022692"/>
    </source>
</evidence>
<dbReference type="EMBL" id="JAPVER010000020">
    <property type="protein sequence ID" value="MCZ3366138.1"/>
    <property type="molecule type" value="Genomic_DNA"/>
</dbReference>
<dbReference type="AlphaFoldDB" id="A0A9E4ZY43"/>
<feature type="transmembrane region" description="Helical" evidence="6">
    <location>
        <begin position="179"/>
        <end position="200"/>
    </location>
</feature>
<evidence type="ECO:0000256" key="2">
    <source>
        <dbReference type="ARBA" id="ARBA00022679"/>
    </source>
</evidence>
<evidence type="ECO:0000256" key="6">
    <source>
        <dbReference type="SAM" id="Phobius"/>
    </source>
</evidence>
<feature type="transmembrane region" description="Helical" evidence="6">
    <location>
        <begin position="252"/>
        <end position="271"/>
    </location>
</feature>
<dbReference type="GO" id="GO:0042371">
    <property type="term" value="P:vitamin K biosynthetic process"/>
    <property type="evidence" value="ECO:0007669"/>
    <property type="project" value="TreeGrafter"/>
</dbReference>
<comment type="caution">
    <text evidence="7">The sequence shown here is derived from an EMBL/GenBank/DDBJ whole genome shotgun (WGS) entry which is preliminary data.</text>
</comment>
<evidence type="ECO:0000313" key="7">
    <source>
        <dbReference type="EMBL" id="MCZ3366138.1"/>
    </source>
</evidence>
<evidence type="ECO:0000313" key="9">
    <source>
        <dbReference type="Proteomes" id="UP001068021"/>
    </source>
</evidence>
<keyword evidence="3 6" id="KW-0812">Transmembrane</keyword>
<dbReference type="PANTHER" id="PTHR13929:SF0">
    <property type="entry name" value="UBIA PRENYLTRANSFERASE DOMAIN-CONTAINING PROTEIN 1"/>
    <property type="match status" value="1"/>
</dbReference>
<name>A0A9E4ZY43_9EURY</name>
<reference evidence="7" key="1">
    <citation type="submission" date="2022-12" db="EMBL/GenBank/DDBJ databases">
        <title>Reclassification of two methanogenic archaea species isolated from the Kolyma lowland permafrost.</title>
        <authorList>
            <person name="Trubitsyn V.E."/>
            <person name="Rivkina E.M."/>
            <person name="Shcherbakova V.A."/>
        </authorList>
    </citation>
    <scope>NUCLEOTIDE SEQUENCE</scope>
    <source>
        <strain evidence="7">M2</strain>
        <strain evidence="8">MK4</strain>
    </source>
</reference>
<dbReference type="RefSeq" id="WP_048081813.1">
    <property type="nucleotide sequence ID" value="NZ_JAPVER010000020.1"/>
</dbReference>
<feature type="transmembrane region" description="Helical" evidence="6">
    <location>
        <begin position="123"/>
        <end position="142"/>
    </location>
</feature>
<evidence type="ECO:0000256" key="1">
    <source>
        <dbReference type="ARBA" id="ARBA00004651"/>
    </source>
</evidence>
<dbReference type="EMBL" id="JAPVES010000025">
    <property type="protein sequence ID" value="MCZ3371634.1"/>
    <property type="molecule type" value="Genomic_DNA"/>
</dbReference>
<dbReference type="CDD" id="cd13962">
    <property type="entry name" value="PT_UbiA_UBIAD1"/>
    <property type="match status" value="1"/>
</dbReference>
<dbReference type="GO" id="GO:0009234">
    <property type="term" value="P:menaquinone biosynthetic process"/>
    <property type="evidence" value="ECO:0007669"/>
    <property type="project" value="TreeGrafter"/>
</dbReference>
<feature type="transmembrane region" description="Helical" evidence="6">
    <location>
        <begin position="283"/>
        <end position="306"/>
    </location>
</feature>
<dbReference type="GO" id="GO:0005886">
    <property type="term" value="C:plasma membrane"/>
    <property type="evidence" value="ECO:0007669"/>
    <property type="project" value="UniProtKB-SubCell"/>
</dbReference>
<dbReference type="InterPro" id="IPR000537">
    <property type="entry name" value="UbiA_prenyltransferase"/>
</dbReference>
<evidence type="ECO:0000256" key="4">
    <source>
        <dbReference type="ARBA" id="ARBA00022989"/>
    </source>
</evidence>
<organism evidence="7 9">
    <name type="scientific">Methanobacterium veterum</name>
    <dbReference type="NCBI Taxonomy" id="408577"/>
    <lineage>
        <taxon>Archaea</taxon>
        <taxon>Methanobacteriati</taxon>
        <taxon>Methanobacteriota</taxon>
        <taxon>Methanomada group</taxon>
        <taxon>Methanobacteria</taxon>
        <taxon>Methanobacteriales</taxon>
        <taxon>Methanobacteriaceae</taxon>
        <taxon>Methanobacterium</taxon>
    </lineage>
</organism>
<dbReference type="GO" id="GO:0004659">
    <property type="term" value="F:prenyltransferase activity"/>
    <property type="evidence" value="ECO:0007669"/>
    <property type="project" value="InterPro"/>
</dbReference>
<keyword evidence="4 6" id="KW-1133">Transmembrane helix</keyword>
<keyword evidence="9" id="KW-1185">Reference proteome</keyword>
<dbReference type="Proteomes" id="UP001074446">
    <property type="component" value="Unassembled WGS sequence"/>
</dbReference>
<feature type="transmembrane region" description="Helical" evidence="6">
    <location>
        <begin position="99"/>
        <end position="117"/>
    </location>
</feature>
<evidence type="ECO:0000256" key="5">
    <source>
        <dbReference type="ARBA" id="ARBA00023136"/>
    </source>
</evidence>
<feature type="transmembrane region" description="Helical" evidence="6">
    <location>
        <begin position="221"/>
        <end position="240"/>
    </location>
</feature>
<protein>
    <submittedName>
        <fullName evidence="7">Prenyltransferase</fullName>
    </submittedName>
</protein>
<sequence length="307" mass="34574">MNLNYDKLVKIVKLGRFHFLLGSFLYFCIGAFLAVILNAEFSLNKFLLGYAILFTAQLSMHYSNDYFDLEADKYGKPSQFAGGSGILVKNPELKKFSKWFSAALLSLSLIIAAAFVLLFSYSIWFFLFMVFANLLGLFYAAPPIRLSYNKLGELATISAGFVMPAIGYLTLMGTIDMPFIIFSMPLLLYQMLFISAVQIPDMEGDKLGGKITWIVYKGRKFGFKIIAVSGILATLSFFSISSTSLYPSILNFKIVALISIIPLSLAILSYLRRTENRKNAIRLVNQNIISLTIFLTLTNFYFLYLIK</sequence>
<dbReference type="InterPro" id="IPR026046">
    <property type="entry name" value="UBIAD1"/>
</dbReference>
<keyword evidence="5 6" id="KW-0472">Membrane</keyword>
<feature type="transmembrane region" description="Helical" evidence="6">
    <location>
        <begin position="154"/>
        <end position="173"/>
    </location>
</feature>
<dbReference type="PANTHER" id="PTHR13929">
    <property type="entry name" value="1,4-DIHYDROXY-2-NAPHTHOATE OCTAPRENYLTRANSFERASE"/>
    <property type="match status" value="1"/>
</dbReference>
<gene>
    <name evidence="8" type="ORF">O3H35_03210</name>
    <name evidence="7" type="ORF">O3H54_09635</name>
</gene>
<comment type="subcellular location">
    <subcellularLocation>
        <location evidence="1">Cell membrane</location>
        <topology evidence="1">Multi-pass membrane protein</topology>
    </subcellularLocation>
</comment>